<dbReference type="PANTHER" id="PTHR43649">
    <property type="entry name" value="ARABINOSE-BINDING PROTEIN-RELATED"/>
    <property type="match status" value="1"/>
</dbReference>
<dbReference type="EMBL" id="CP041217">
    <property type="protein sequence ID" value="QDH21047.1"/>
    <property type="molecule type" value="Genomic_DNA"/>
</dbReference>
<protein>
    <submittedName>
        <fullName evidence="2">Extracellular solute-binding protein</fullName>
    </submittedName>
</protein>
<keyword evidence="1" id="KW-0812">Transmembrane</keyword>
<keyword evidence="1" id="KW-0472">Membrane</keyword>
<dbReference type="InterPro" id="IPR050490">
    <property type="entry name" value="Bact_solute-bd_prot1"/>
</dbReference>
<dbReference type="InterPro" id="IPR006059">
    <property type="entry name" value="SBP"/>
</dbReference>
<organism evidence="2 3">
    <name type="scientific">Saccharibacillus brassicae</name>
    <dbReference type="NCBI Taxonomy" id="2583377"/>
    <lineage>
        <taxon>Bacteria</taxon>
        <taxon>Bacillati</taxon>
        <taxon>Bacillota</taxon>
        <taxon>Bacilli</taxon>
        <taxon>Bacillales</taxon>
        <taxon>Paenibacillaceae</taxon>
        <taxon>Saccharibacillus</taxon>
    </lineage>
</organism>
<dbReference type="RefSeq" id="WP_141447594.1">
    <property type="nucleotide sequence ID" value="NZ_CP041217.1"/>
</dbReference>
<evidence type="ECO:0000313" key="2">
    <source>
        <dbReference type="EMBL" id="QDH21047.1"/>
    </source>
</evidence>
<dbReference type="OrthoDB" id="9768630at2"/>
<dbReference type="Pfam" id="PF01547">
    <property type="entry name" value="SBP_bac_1"/>
    <property type="match status" value="1"/>
</dbReference>
<dbReference type="KEGG" id="saca:FFV09_09410"/>
<dbReference type="Gene3D" id="3.40.190.10">
    <property type="entry name" value="Periplasmic binding protein-like II"/>
    <property type="match status" value="1"/>
</dbReference>
<keyword evidence="1" id="KW-1133">Transmembrane helix</keyword>
<keyword evidence="3" id="KW-1185">Reference proteome</keyword>
<evidence type="ECO:0000256" key="1">
    <source>
        <dbReference type="SAM" id="Phobius"/>
    </source>
</evidence>
<name>A0A4Y6UXP7_SACBS</name>
<dbReference type="PANTHER" id="PTHR43649:SF12">
    <property type="entry name" value="DIACETYLCHITOBIOSE BINDING PROTEIN DASA"/>
    <property type="match status" value="1"/>
</dbReference>
<accession>A0A4Y6UXP7</accession>
<reference evidence="2 3" key="1">
    <citation type="submission" date="2019-06" db="EMBL/GenBank/DDBJ databases">
        <title>Saccharibacillus brassicae sp. nov., an endophytic bacterium isolated from Chinese cabbage seeds (Brassica pekinensis).</title>
        <authorList>
            <person name="Jiang L."/>
            <person name="Lee J."/>
            <person name="Kim S.W."/>
        </authorList>
    </citation>
    <scope>NUCLEOTIDE SEQUENCE [LARGE SCALE GENOMIC DNA]</scope>
    <source>
        <strain evidence="3">KCTC 43072 / ATSA2</strain>
    </source>
</reference>
<dbReference type="SUPFAM" id="SSF53850">
    <property type="entry name" value="Periplasmic binding protein-like II"/>
    <property type="match status" value="1"/>
</dbReference>
<proteinExistence type="predicted"/>
<feature type="transmembrane region" description="Helical" evidence="1">
    <location>
        <begin position="12"/>
        <end position="31"/>
    </location>
</feature>
<dbReference type="Proteomes" id="UP000316968">
    <property type="component" value="Chromosome"/>
</dbReference>
<evidence type="ECO:0000313" key="3">
    <source>
        <dbReference type="Proteomes" id="UP000316968"/>
    </source>
</evidence>
<dbReference type="AlphaFoldDB" id="A0A4Y6UXP7"/>
<sequence>MGRSDFWYGKRTPLWLVPVLAALVLTLGLWLTDNYESGYETPAAAETKTAIEFWTPFSGGDSSFMNGLVARYNEENGEGIVVRMNNNKLDDYYTKLSTAIVTGEAPDVAIVHASKYAQYVPADFVTAIAGEEAAEAGVDWDGYNPNILRKTVLGDHHYGVPLDAHFGVLYYNKKWLKQAGLYANGKVLLEPGEQGFTDFLKKIRANVPENVAPLAVPNIRIDSLWLWWSLYSQIDGGGRLYAADGKHAGLNMKAAERSLDYVDSLYREGLIPPDINDATSQFARGEAATLFLGVWSIGLFEQAEGLDFGVMPLPQIYDRPASWGDAHTLALPAQAQADPAKRRAALKFAAWLTRHGDVWAQAGHIPAYEAAAQSQAFLALPSRSDYAEAADDVAYFPDHPKQGRVSDELVVELERLWSGSQTVDGMLKGIGPKIDRILEE</sequence>
<gene>
    <name evidence="2" type="ORF">FFV09_09410</name>
</gene>